<evidence type="ECO:0000313" key="11">
    <source>
        <dbReference type="Proteomes" id="UP001458880"/>
    </source>
</evidence>
<keyword evidence="5 8" id="KW-0539">Nucleus</keyword>
<dbReference type="GO" id="GO:0030686">
    <property type="term" value="C:90S preribosome"/>
    <property type="evidence" value="ECO:0007669"/>
    <property type="project" value="TreeGrafter"/>
</dbReference>
<dbReference type="Pfam" id="PF23243">
    <property type="entry name" value="HEAT_HEATR1"/>
    <property type="match status" value="1"/>
</dbReference>
<evidence type="ECO:0000256" key="6">
    <source>
        <dbReference type="ARBA" id="ARBA00023274"/>
    </source>
</evidence>
<comment type="function">
    <text evidence="8">Involved in nucleolar processing of pre-18S ribosomal RNA.</text>
</comment>
<proteinExistence type="inferred from homology"/>
<evidence type="ECO:0000313" key="10">
    <source>
        <dbReference type="EMBL" id="KAK9712499.1"/>
    </source>
</evidence>
<comment type="subcellular location">
    <subcellularLocation>
        <location evidence="1 8">Nucleus</location>
        <location evidence="1 8">Nucleolus</location>
    </subcellularLocation>
</comment>
<protein>
    <recommendedName>
        <fullName evidence="8">HEAT repeat-containing protein 1</fullName>
    </recommendedName>
</protein>
<dbReference type="EMBL" id="JASPKY010000262">
    <property type="protein sequence ID" value="KAK9712499.1"/>
    <property type="molecule type" value="Genomic_DNA"/>
</dbReference>
<evidence type="ECO:0000256" key="5">
    <source>
        <dbReference type="ARBA" id="ARBA00023242"/>
    </source>
</evidence>
<organism evidence="10 11">
    <name type="scientific">Popillia japonica</name>
    <name type="common">Japanese beetle</name>
    <dbReference type="NCBI Taxonomy" id="7064"/>
    <lineage>
        <taxon>Eukaryota</taxon>
        <taxon>Metazoa</taxon>
        <taxon>Ecdysozoa</taxon>
        <taxon>Arthropoda</taxon>
        <taxon>Hexapoda</taxon>
        <taxon>Insecta</taxon>
        <taxon>Pterygota</taxon>
        <taxon>Neoptera</taxon>
        <taxon>Endopterygota</taxon>
        <taxon>Coleoptera</taxon>
        <taxon>Polyphaga</taxon>
        <taxon>Scarabaeiformia</taxon>
        <taxon>Scarabaeidae</taxon>
        <taxon>Rutelinae</taxon>
        <taxon>Popillia</taxon>
    </lineage>
</organism>
<dbReference type="Pfam" id="PF08146">
    <property type="entry name" value="BP28CT"/>
    <property type="match status" value="1"/>
</dbReference>
<dbReference type="InterPro" id="IPR011989">
    <property type="entry name" value="ARM-like"/>
</dbReference>
<evidence type="ECO:0000256" key="2">
    <source>
        <dbReference type="ARBA" id="ARBA00010559"/>
    </source>
</evidence>
<comment type="caution">
    <text evidence="10">The sequence shown here is derived from an EMBL/GenBank/DDBJ whole genome shotgun (WGS) entry which is preliminary data.</text>
</comment>
<dbReference type="SMART" id="SM01036">
    <property type="entry name" value="BP28CT"/>
    <property type="match status" value="1"/>
</dbReference>
<dbReference type="InterPro" id="IPR021133">
    <property type="entry name" value="HEAT_type_2"/>
</dbReference>
<evidence type="ECO:0000256" key="7">
    <source>
        <dbReference type="PROSITE-ProRule" id="PRU00103"/>
    </source>
</evidence>
<dbReference type="GO" id="GO:0000462">
    <property type="term" value="P:maturation of SSU-rRNA from tricistronic rRNA transcript (SSU-rRNA, 5.8S rRNA, LSU-rRNA)"/>
    <property type="evidence" value="ECO:0007669"/>
    <property type="project" value="TreeGrafter"/>
</dbReference>
<dbReference type="InterPro" id="IPR056473">
    <property type="entry name" value="HEAT_Utp10/HEAT1"/>
</dbReference>
<evidence type="ECO:0000256" key="4">
    <source>
        <dbReference type="ARBA" id="ARBA00022552"/>
    </source>
</evidence>
<feature type="domain" description="BP28 C-terminal" evidence="9">
    <location>
        <begin position="1206"/>
        <end position="1355"/>
    </location>
</feature>
<dbReference type="GO" id="GO:0030515">
    <property type="term" value="F:snoRNA binding"/>
    <property type="evidence" value="ECO:0007669"/>
    <property type="project" value="TreeGrafter"/>
</dbReference>
<evidence type="ECO:0000259" key="9">
    <source>
        <dbReference type="SMART" id="SM01036"/>
    </source>
</evidence>
<dbReference type="Gene3D" id="1.25.10.10">
    <property type="entry name" value="Leucine-rich Repeat Variant"/>
    <property type="match status" value="2"/>
</dbReference>
<evidence type="ECO:0000256" key="3">
    <source>
        <dbReference type="ARBA" id="ARBA00022517"/>
    </source>
</evidence>
<dbReference type="Proteomes" id="UP001458880">
    <property type="component" value="Unassembled WGS sequence"/>
</dbReference>
<evidence type="ECO:0000256" key="8">
    <source>
        <dbReference type="RuleBase" id="RU367065"/>
    </source>
</evidence>
<keyword evidence="4 8" id="KW-0698">rRNA processing</keyword>
<dbReference type="GO" id="GO:0034455">
    <property type="term" value="C:t-UTP complex"/>
    <property type="evidence" value="ECO:0007669"/>
    <property type="project" value="TreeGrafter"/>
</dbReference>
<evidence type="ECO:0000256" key="1">
    <source>
        <dbReference type="ARBA" id="ARBA00004604"/>
    </source>
</evidence>
<keyword evidence="11" id="KW-1185">Reference proteome</keyword>
<reference evidence="10 11" key="1">
    <citation type="journal article" date="2024" name="BMC Genomics">
        <title>De novo assembly and annotation of Popillia japonica's genome with initial clues to its potential as an invasive pest.</title>
        <authorList>
            <person name="Cucini C."/>
            <person name="Boschi S."/>
            <person name="Funari R."/>
            <person name="Cardaioli E."/>
            <person name="Iannotti N."/>
            <person name="Marturano G."/>
            <person name="Paoli F."/>
            <person name="Bruttini M."/>
            <person name="Carapelli A."/>
            <person name="Frati F."/>
            <person name="Nardi F."/>
        </authorList>
    </citation>
    <scope>NUCLEOTIDE SEQUENCE [LARGE SCALE GENOMIC DNA]</scope>
    <source>
        <strain evidence="10">DMR45628</strain>
    </source>
</reference>
<dbReference type="PANTHER" id="PTHR13457:SF1">
    <property type="entry name" value="HEAT REPEAT-CONTAINING PROTEIN 1"/>
    <property type="match status" value="1"/>
</dbReference>
<dbReference type="SUPFAM" id="SSF48371">
    <property type="entry name" value="ARM repeat"/>
    <property type="match status" value="1"/>
</dbReference>
<keyword evidence="3 8" id="KW-0690">Ribosome biogenesis</keyword>
<feature type="repeat" description="HEAT" evidence="7">
    <location>
        <begin position="1451"/>
        <end position="1487"/>
    </location>
</feature>
<dbReference type="InterPro" id="IPR012954">
    <property type="entry name" value="BP28_C_dom"/>
</dbReference>
<dbReference type="PANTHER" id="PTHR13457">
    <property type="entry name" value="BAP28"/>
    <property type="match status" value="1"/>
</dbReference>
<name>A0AAW1K577_POPJA</name>
<dbReference type="InterPro" id="IPR016024">
    <property type="entry name" value="ARM-type_fold"/>
</dbReference>
<dbReference type="GO" id="GO:0032040">
    <property type="term" value="C:small-subunit processome"/>
    <property type="evidence" value="ECO:0007669"/>
    <property type="project" value="TreeGrafter"/>
</dbReference>
<keyword evidence="6 8" id="KW-0687">Ribonucleoprotein</keyword>
<gene>
    <name evidence="10" type="ORF">QE152_g24872</name>
</gene>
<dbReference type="PROSITE" id="PS50077">
    <property type="entry name" value="HEAT_REPEAT"/>
    <property type="match status" value="1"/>
</dbReference>
<accession>A0AAW1K577</accession>
<comment type="similarity">
    <text evidence="2 8">Belongs to the HEATR1/UTP10 family.</text>
</comment>
<sequence>MLVTLLKKAYSIDGWYKTVYPTLSILCTLSNEDEIHTFLAVIPFLLPVKDSDMKKALLVLNSDYFTHCKYFRRFDVEALRKTSDYTRFFDAVFYSLKSINIDSSEIIKVLESSNEYPVSRYISAMILCEVLPDPVSPNISSLILNVIKTGINELSIMTTKNKKTIQNYLLLSRQHKIPLEGVLHCVDILINKTKIPSTKLELCELAPFSSDTNIFLTNLLDFLLNGCYTRLDSGAKLYANTLKQFLNRFFPDFQTRLDYLWNVCMSTKNIDTSLQLRAIRTIMALTNILSTEVLIKEGAVTVAYMLMAMSSKHKDIRVCAMNIVTSILSNTNIKFDPDFTPLLKNILDCKEEIIVDSAQVAIIIDKIYDLQQIKPMISSLVELVNNKQFALHLRVCLANVLVIINDFNIFTNISKLVIELLHKNTEKQKDLNRDICMLLYNILTTLDINNTSKICKDSSSYKMLEIFVRSDSVVIVHENSNITLSILCIQTVQNVFEYFVKEVAYDILSSIVEIATITSNADIIIAVRKMFKHIDLDANLIIQQLVTMYNILQPKFDDSKRKRRVSSIPTADILETLEWKRGIIALELLQDKKKIRNPEVLMPYIFNILKKCVDFDEQSNVEYPKQLLLSTLLNCCTKMEHHNISENIFNVEVLVQCIRASQNPQTHYHALLVLAYTANYVPKQVLHHMIAIFTFMGSSVLRHDDSYSFQIITKIVDTIIPILLRDHSLVNIVNVLRVFIDAVLDVPEHRRINLYHNLLQKLGASDTLYLFVLLMLEAYVLHINNEKQKYKNIPGKSIIAPKRLDITADICRKFSPEIVIENCIKLISYLQKLPEEKDNVGKVNLPFDITHQTAKQYRHFKYAIVTFISNLLSSPEFISNIASLNKETQQQLEIVYKNMIISIITFIQYIAKIRDKTKDTSQAHYWKMMLHHSYDVLDSINGLLTPHMFLLVIRGLTTHNLSHIRRRSLELLNTKLQQDFDFFEDCTESEIYTMIPALLGIIKKSESDENQITVQTAFLSLKLIIKFFAKQRTEKFIDVLNYLTEFIKTTKAQGNILASAILCLAELCNHLRAYAIPNLNKFMPTLMKILKINREREYPDLLLLSTLTAILKVLESLPLFLSSYLDKLLYDISLLLSKWQNSTNSKMQPTVGKLNNIKEKIGVVIPARILFPAIHKTYDQLIEDKNYFSIGTLMSILSEKLSRLSSSEILNDITDLTSFFLNTLRFRSEQLVSFSKVNEVEKEIVTAATAFILKLSETAFRPLYYKIYDWAVNHESRSERLITFYALSSNIADNLKTLYVLFAGHIINNAAIVLDLCNSVKHSTLYYESQEKSLMLLELVLQTLYTIFLYDNHNFIDKERFDLLMQPIVDQLENVMENEVVFTSRVEQLVIPCIVQFTIAAGDDTYWKQIHYQILLKLRHSLPIIRILSLKCILQVAIKLGADFLPLLPETIPFLAELLEDENQEVERVCQRTVQELETILGESLQKYF</sequence>
<dbReference type="GO" id="GO:0045943">
    <property type="term" value="P:positive regulation of transcription by RNA polymerase I"/>
    <property type="evidence" value="ECO:0007669"/>
    <property type="project" value="TreeGrafter"/>
</dbReference>
<dbReference type="InterPro" id="IPR040191">
    <property type="entry name" value="UTP10"/>
</dbReference>